<dbReference type="InterPro" id="IPR000073">
    <property type="entry name" value="AB_hydrolase_1"/>
</dbReference>
<dbReference type="InterPro" id="IPR050471">
    <property type="entry name" value="AB_hydrolase"/>
</dbReference>
<name>A0A379MUJ1_9PROT</name>
<dbReference type="GO" id="GO:0050357">
    <property type="term" value="F:tropinesterase activity"/>
    <property type="evidence" value="ECO:0007669"/>
    <property type="project" value="UniProtKB-EC"/>
</dbReference>
<dbReference type="GO" id="GO:0046503">
    <property type="term" value="P:glycerolipid catabolic process"/>
    <property type="evidence" value="ECO:0007669"/>
    <property type="project" value="TreeGrafter"/>
</dbReference>
<gene>
    <name evidence="3" type="ORF">NCTC13291_00120</name>
</gene>
<dbReference type="EMBL" id="UGVN01000001">
    <property type="protein sequence ID" value="SUE37361.1"/>
    <property type="molecule type" value="Genomic_DNA"/>
</dbReference>
<feature type="signal peptide" evidence="1">
    <location>
        <begin position="1"/>
        <end position="30"/>
    </location>
</feature>
<dbReference type="InterPro" id="IPR029058">
    <property type="entry name" value="AB_hydrolase_fold"/>
</dbReference>
<dbReference type="InterPro" id="IPR006311">
    <property type="entry name" value="TAT_signal"/>
</dbReference>
<dbReference type="RefSeq" id="WP_202801163.1">
    <property type="nucleotide sequence ID" value="NZ_AP031462.1"/>
</dbReference>
<evidence type="ECO:0000259" key="2">
    <source>
        <dbReference type="Pfam" id="PF00561"/>
    </source>
</evidence>
<evidence type="ECO:0000313" key="4">
    <source>
        <dbReference type="Proteomes" id="UP000254919"/>
    </source>
</evidence>
<accession>A0A379MUJ1</accession>
<dbReference type="Pfam" id="PF00561">
    <property type="entry name" value="Abhydrolase_1"/>
    <property type="match status" value="1"/>
</dbReference>
<dbReference type="GO" id="GO:0004806">
    <property type="term" value="F:triacylglycerol lipase activity"/>
    <property type="evidence" value="ECO:0007669"/>
    <property type="project" value="TreeGrafter"/>
</dbReference>
<dbReference type="PANTHER" id="PTHR43433">
    <property type="entry name" value="HYDROLASE, ALPHA/BETA FOLD FAMILY PROTEIN"/>
    <property type="match status" value="1"/>
</dbReference>
<dbReference type="Gene3D" id="3.40.50.1820">
    <property type="entry name" value="alpha/beta hydrolase"/>
    <property type="match status" value="1"/>
</dbReference>
<dbReference type="PANTHER" id="PTHR43433:SF5">
    <property type="entry name" value="AB HYDROLASE-1 DOMAIN-CONTAINING PROTEIN"/>
    <property type="match status" value="1"/>
</dbReference>
<organism evidence="3 4">
    <name type="scientific">Roseomonas mucosa</name>
    <dbReference type="NCBI Taxonomy" id="207340"/>
    <lineage>
        <taxon>Bacteria</taxon>
        <taxon>Pseudomonadati</taxon>
        <taxon>Pseudomonadota</taxon>
        <taxon>Alphaproteobacteria</taxon>
        <taxon>Acetobacterales</taxon>
        <taxon>Roseomonadaceae</taxon>
        <taxon>Roseomonas</taxon>
    </lineage>
</organism>
<dbReference type="EC" id="3.1.1.10" evidence="3"/>
<feature type="chain" id="PRO_5016697763" evidence="1">
    <location>
        <begin position="31"/>
        <end position="301"/>
    </location>
</feature>
<evidence type="ECO:0000256" key="1">
    <source>
        <dbReference type="SAM" id="SignalP"/>
    </source>
</evidence>
<dbReference type="PROSITE" id="PS51318">
    <property type="entry name" value="TAT"/>
    <property type="match status" value="1"/>
</dbReference>
<sequence>MRGITSRRRLLAASAMGAAWSAMGWPGARAAEENRSFDSAGVKIRYIEAGQGDPVILLHGYTDDIQGQWVRTGIFPALARGYRTIALDARGHGLSGKPHDRSAYGPEMGYDITRLMDHLSITKAHIVGYSMGAHVVAQLLTTRPERFVTATLGGASGRRNWSEEDQKRVDVESAEMDEGLLTSQILRLWPRDQPPPTEAQLRERSAQALAGKDPKALAAVRRSNPDQVVTEAQMRAVTVPVLGIVGTNDPYLKDFERLKAVMPQLELVTIPGASHGTAPGRPEFIAALEAFLKAHPAARAG</sequence>
<dbReference type="SUPFAM" id="SSF53474">
    <property type="entry name" value="alpha/beta-Hydrolases"/>
    <property type="match status" value="1"/>
</dbReference>
<dbReference type="Proteomes" id="UP000254919">
    <property type="component" value="Unassembled WGS sequence"/>
</dbReference>
<protein>
    <submittedName>
        <fullName evidence="3">Tropinesterase</fullName>
        <ecNumber evidence="3">3.1.1.10</ecNumber>
    </submittedName>
</protein>
<keyword evidence="1" id="KW-0732">Signal</keyword>
<keyword evidence="3" id="KW-0378">Hydrolase</keyword>
<feature type="domain" description="AB hydrolase-1" evidence="2">
    <location>
        <begin position="54"/>
        <end position="158"/>
    </location>
</feature>
<reference evidence="3 4" key="1">
    <citation type="submission" date="2018-06" db="EMBL/GenBank/DDBJ databases">
        <authorList>
            <consortium name="Pathogen Informatics"/>
            <person name="Doyle S."/>
        </authorList>
    </citation>
    <scope>NUCLEOTIDE SEQUENCE [LARGE SCALE GENOMIC DNA]</scope>
    <source>
        <strain evidence="3 4">NCTC13291</strain>
    </source>
</reference>
<proteinExistence type="predicted"/>
<evidence type="ECO:0000313" key="3">
    <source>
        <dbReference type="EMBL" id="SUE37361.1"/>
    </source>
</evidence>
<dbReference type="AlphaFoldDB" id="A0A379MUJ1"/>